<dbReference type="EMBL" id="BLAL01000206">
    <property type="protein sequence ID" value="GES91650.1"/>
    <property type="molecule type" value="Genomic_DNA"/>
</dbReference>
<dbReference type="Proteomes" id="UP000615446">
    <property type="component" value="Unassembled WGS sequence"/>
</dbReference>
<evidence type="ECO:0000313" key="3">
    <source>
        <dbReference type="Proteomes" id="UP000615446"/>
    </source>
</evidence>
<gene>
    <name evidence="2" type="ORF">RCL2_001845400</name>
</gene>
<accession>A0A8H3LTL0</accession>
<dbReference type="AlphaFoldDB" id="A0A8H3LTL0"/>
<proteinExistence type="predicted"/>
<evidence type="ECO:0000256" key="1">
    <source>
        <dbReference type="SAM" id="Phobius"/>
    </source>
</evidence>
<keyword evidence="1" id="KW-0472">Membrane</keyword>
<keyword evidence="1" id="KW-0812">Transmembrane</keyword>
<dbReference type="OrthoDB" id="2305053at2759"/>
<reference evidence="2" key="1">
    <citation type="submission" date="2019-10" db="EMBL/GenBank/DDBJ databases">
        <title>Conservation and host-specific expression of non-tandemly repeated heterogenous ribosome RNA gene in arbuscular mycorrhizal fungi.</title>
        <authorList>
            <person name="Maeda T."/>
            <person name="Kobayashi Y."/>
            <person name="Nakagawa T."/>
            <person name="Ezawa T."/>
            <person name="Yamaguchi K."/>
            <person name="Bino T."/>
            <person name="Nishimoto Y."/>
            <person name="Shigenobu S."/>
            <person name="Kawaguchi M."/>
        </authorList>
    </citation>
    <scope>NUCLEOTIDE SEQUENCE</scope>
    <source>
        <strain evidence="2">HR1</strain>
    </source>
</reference>
<keyword evidence="1" id="KW-1133">Transmembrane helix</keyword>
<organism evidence="2 3">
    <name type="scientific">Rhizophagus clarus</name>
    <dbReference type="NCBI Taxonomy" id="94130"/>
    <lineage>
        <taxon>Eukaryota</taxon>
        <taxon>Fungi</taxon>
        <taxon>Fungi incertae sedis</taxon>
        <taxon>Mucoromycota</taxon>
        <taxon>Glomeromycotina</taxon>
        <taxon>Glomeromycetes</taxon>
        <taxon>Glomerales</taxon>
        <taxon>Glomeraceae</taxon>
        <taxon>Rhizophagus</taxon>
    </lineage>
</organism>
<sequence length="135" mass="15775">MEHTVFYFMLFLFYFAFSVFQPFIVIITGWLIFIWLIYRENAEPENFGGDPLLILEWDDANLQARNITKNDVLEIIRRYPDGLTLFPGNGRTQLSSIVHIQDTPGVGAHQLIENIIGALQEQYLQRNAPRLREFL</sequence>
<name>A0A8H3LTL0_9GLOM</name>
<feature type="transmembrane region" description="Helical" evidence="1">
    <location>
        <begin position="6"/>
        <end position="38"/>
    </location>
</feature>
<evidence type="ECO:0000313" key="2">
    <source>
        <dbReference type="EMBL" id="GES91650.1"/>
    </source>
</evidence>
<comment type="caution">
    <text evidence="2">The sequence shown here is derived from an EMBL/GenBank/DDBJ whole genome shotgun (WGS) entry which is preliminary data.</text>
</comment>
<protein>
    <submittedName>
        <fullName evidence="2">Uncharacterized protein</fullName>
    </submittedName>
</protein>